<name>A0ABS4QL61_9NOCA</name>
<evidence type="ECO:0000256" key="1">
    <source>
        <dbReference type="ARBA" id="ARBA00023015"/>
    </source>
</evidence>
<evidence type="ECO:0000259" key="5">
    <source>
        <dbReference type="PROSITE" id="PS50977"/>
    </source>
</evidence>
<dbReference type="Proteomes" id="UP001519325">
    <property type="component" value="Unassembled WGS sequence"/>
</dbReference>
<keyword evidence="1" id="KW-0805">Transcription regulation</keyword>
<dbReference type="PROSITE" id="PS01081">
    <property type="entry name" value="HTH_TETR_1"/>
    <property type="match status" value="1"/>
</dbReference>
<dbReference type="InterPro" id="IPR023772">
    <property type="entry name" value="DNA-bd_HTH_TetR-type_CS"/>
</dbReference>
<comment type="caution">
    <text evidence="6">The sequence shown here is derived from an EMBL/GenBank/DDBJ whole genome shotgun (WGS) entry which is preliminary data.</text>
</comment>
<dbReference type="PROSITE" id="PS50977">
    <property type="entry name" value="HTH_TETR_2"/>
    <property type="match status" value="1"/>
</dbReference>
<accession>A0ABS4QL61</accession>
<feature type="DNA-binding region" description="H-T-H motif" evidence="4">
    <location>
        <begin position="32"/>
        <end position="51"/>
    </location>
</feature>
<proteinExistence type="predicted"/>
<dbReference type="PRINTS" id="PR00455">
    <property type="entry name" value="HTHTETR"/>
</dbReference>
<dbReference type="InterPro" id="IPR050109">
    <property type="entry name" value="HTH-type_TetR-like_transc_reg"/>
</dbReference>
<evidence type="ECO:0000313" key="6">
    <source>
        <dbReference type="EMBL" id="MBP2192430.1"/>
    </source>
</evidence>
<keyword evidence="3" id="KW-0804">Transcription</keyword>
<protein>
    <submittedName>
        <fullName evidence="6">AcrR family transcriptional regulator</fullName>
    </submittedName>
</protein>
<keyword evidence="7" id="KW-1185">Reference proteome</keyword>
<dbReference type="Gene3D" id="1.10.357.10">
    <property type="entry name" value="Tetracycline Repressor, domain 2"/>
    <property type="match status" value="1"/>
</dbReference>
<dbReference type="EMBL" id="JAGGMR010000001">
    <property type="protein sequence ID" value="MBP2192430.1"/>
    <property type="molecule type" value="Genomic_DNA"/>
</dbReference>
<evidence type="ECO:0000313" key="7">
    <source>
        <dbReference type="Proteomes" id="UP001519325"/>
    </source>
</evidence>
<feature type="domain" description="HTH tetR-type" evidence="5">
    <location>
        <begin position="9"/>
        <end position="69"/>
    </location>
</feature>
<dbReference type="PANTHER" id="PTHR30055:SF234">
    <property type="entry name" value="HTH-TYPE TRANSCRIPTIONAL REGULATOR BETI"/>
    <property type="match status" value="1"/>
</dbReference>
<dbReference type="PANTHER" id="PTHR30055">
    <property type="entry name" value="HTH-TYPE TRANSCRIPTIONAL REGULATOR RUTR"/>
    <property type="match status" value="1"/>
</dbReference>
<evidence type="ECO:0000256" key="4">
    <source>
        <dbReference type="PROSITE-ProRule" id="PRU00335"/>
    </source>
</evidence>
<sequence>MPDLPEHSSPKAARILAAAGDLLLSVGSKGMTIADVARKAHVGKGTVYLYWKSKEDLLLGVVGRDYIAVADEIIAAVSADPDLARPSRLCPFLLRVMAGHPYANALMARDEELLGVIAADPAITRLFDTLGPDAMMHDVLPMWRADGMARTDWSAADQAFALQALTTGFLATAADRSTRSLAVDPETVFAAAVTALLGPDAATAEQVRSTAEKGLRSLAERRADVWNHISPA</sequence>
<dbReference type="RefSeq" id="WP_209895251.1">
    <property type="nucleotide sequence ID" value="NZ_JAGGMR010000001.1"/>
</dbReference>
<organism evidence="6 7">
    <name type="scientific">Nocardia goodfellowii</name>
    <dbReference type="NCBI Taxonomy" id="882446"/>
    <lineage>
        <taxon>Bacteria</taxon>
        <taxon>Bacillati</taxon>
        <taxon>Actinomycetota</taxon>
        <taxon>Actinomycetes</taxon>
        <taxon>Mycobacteriales</taxon>
        <taxon>Nocardiaceae</taxon>
        <taxon>Nocardia</taxon>
    </lineage>
</organism>
<dbReference type="Pfam" id="PF00440">
    <property type="entry name" value="TetR_N"/>
    <property type="match status" value="1"/>
</dbReference>
<dbReference type="InterPro" id="IPR001647">
    <property type="entry name" value="HTH_TetR"/>
</dbReference>
<gene>
    <name evidence="6" type="ORF">BJ987_005331</name>
</gene>
<evidence type="ECO:0000256" key="3">
    <source>
        <dbReference type="ARBA" id="ARBA00023163"/>
    </source>
</evidence>
<dbReference type="InterPro" id="IPR009057">
    <property type="entry name" value="Homeodomain-like_sf"/>
</dbReference>
<dbReference type="SUPFAM" id="SSF46689">
    <property type="entry name" value="Homeodomain-like"/>
    <property type="match status" value="1"/>
</dbReference>
<reference evidence="6 7" key="1">
    <citation type="submission" date="2021-03" db="EMBL/GenBank/DDBJ databases">
        <title>Sequencing the genomes of 1000 actinobacteria strains.</title>
        <authorList>
            <person name="Klenk H.-P."/>
        </authorList>
    </citation>
    <scope>NUCLEOTIDE SEQUENCE [LARGE SCALE GENOMIC DNA]</scope>
    <source>
        <strain evidence="6 7">DSM 45516</strain>
    </source>
</reference>
<evidence type="ECO:0000256" key="2">
    <source>
        <dbReference type="ARBA" id="ARBA00023125"/>
    </source>
</evidence>
<keyword evidence="2 4" id="KW-0238">DNA-binding</keyword>